<dbReference type="PROSITE" id="PS50280">
    <property type="entry name" value="SET"/>
    <property type="match status" value="1"/>
</dbReference>
<dbReference type="SUPFAM" id="SSF82199">
    <property type="entry name" value="SET domain"/>
    <property type="match status" value="1"/>
</dbReference>
<dbReference type="InterPro" id="IPR003616">
    <property type="entry name" value="Post-SET_dom"/>
</dbReference>
<evidence type="ECO:0000256" key="1">
    <source>
        <dbReference type="ARBA" id="ARBA00022679"/>
    </source>
</evidence>
<dbReference type="PROSITE" id="PS50868">
    <property type="entry name" value="POST_SET"/>
    <property type="match status" value="1"/>
</dbReference>
<keyword evidence="7" id="KW-1185">Reference proteome</keyword>
<evidence type="ECO:0000259" key="5">
    <source>
        <dbReference type="PROSITE" id="PS50868"/>
    </source>
</evidence>
<feature type="domain" description="Post-SET" evidence="5">
    <location>
        <begin position="119"/>
        <end position="135"/>
    </location>
</feature>
<accession>A0ABT7H050</accession>
<organism evidence="6 7">
    <name type="scientific">Streptomyces katrae</name>
    <dbReference type="NCBI Taxonomy" id="68223"/>
    <lineage>
        <taxon>Bacteria</taxon>
        <taxon>Bacillati</taxon>
        <taxon>Actinomycetota</taxon>
        <taxon>Actinomycetes</taxon>
        <taxon>Kitasatosporales</taxon>
        <taxon>Streptomycetaceae</taxon>
        <taxon>Streptomyces</taxon>
    </lineage>
</organism>
<reference evidence="6 7" key="1">
    <citation type="submission" date="2023-05" db="EMBL/GenBank/DDBJ databases">
        <title>Sequencing and Assembly of Streptomyces sp. NP73.</title>
        <authorList>
            <person name="Konwar A.N."/>
            <person name="Saikia K."/>
            <person name="Thakur D."/>
        </authorList>
    </citation>
    <scope>NUCLEOTIDE SEQUENCE [LARGE SCALE GENOMIC DNA]</scope>
    <source>
        <strain evidence="6 7">NP73</strain>
    </source>
</reference>
<dbReference type="InterPro" id="IPR046341">
    <property type="entry name" value="SET_dom_sf"/>
</dbReference>
<dbReference type="InterPro" id="IPR001214">
    <property type="entry name" value="SET_dom"/>
</dbReference>
<gene>
    <name evidence="6" type="ORF">QEZ40_004679</name>
</gene>
<dbReference type="RefSeq" id="WP_285345183.1">
    <property type="nucleotide sequence ID" value="NZ_JASITI010000041.1"/>
</dbReference>
<keyword evidence="2" id="KW-0949">S-adenosyl-L-methionine</keyword>
<sequence>MLSDGIDVRASRTHNVGLFAVRPIPAGTAVWCPCTACSRWTREQVAALPPGRFERLDTYGHLLADGSLLLPCLGAYLMNHSCEANVLDLGLDFGVAVRDIAPGEEVTCDYATFTEDTGWSMECLCGSPGCRGTVTTAQGADPRLRERWRTRVEAALGGLPRVPQPLDDVLTELSEPYRRARAGAHTLAEVTTGSTVCAPSFALQTPTEGPHRTPTPGLTPTPAP</sequence>
<evidence type="ECO:0000259" key="4">
    <source>
        <dbReference type="PROSITE" id="PS50280"/>
    </source>
</evidence>
<dbReference type="Gene3D" id="2.170.270.10">
    <property type="entry name" value="SET domain"/>
    <property type="match status" value="1"/>
</dbReference>
<name>A0ABT7H050_9ACTN</name>
<dbReference type="Proteomes" id="UP001223390">
    <property type="component" value="Unassembled WGS sequence"/>
</dbReference>
<dbReference type="InterPro" id="IPR053201">
    <property type="entry name" value="Flavunoidine_N-MTase"/>
</dbReference>
<protein>
    <submittedName>
        <fullName evidence="6">SET domain-containing protein</fullName>
    </submittedName>
</protein>
<dbReference type="PANTHER" id="PTHR12350:SF19">
    <property type="entry name" value="SET DOMAIN-CONTAINING PROTEIN"/>
    <property type="match status" value="1"/>
</dbReference>
<feature type="domain" description="SET" evidence="4">
    <location>
        <begin position="4"/>
        <end position="111"/>
    </location>
</feature>
<evidence type="ECO:0000313" key="6">
    <source>
        <dbReference type="EMBL" id="MDK9499262.1"/>
    </source>
</evidence>
<dbReference type="Pfam" id="PF00856">
    <property type="entry name" value="SET"/>
    <property type="match status" value="1"/>
</dbReference>
<evidence type="ECO:0000256" key="3">
    <source>
        <dbReference type="SAM" id="MobiDB-lite"/>
    </source>
</evidence>
<comment type="caution">
    <text evidence="6">The sequence shown here is derived from an EMBL/GenBank/DDBJ whole genome shotgun (WGS) entry which is preliminary data.</text>
</comment>
<dbReference type="CDD" id="cd08161">
    <property type="entry name" value="SET"/>
    <property type="match status" value="1"/>
</dbReference>
<evidence type="ECO:0000313" key="7">
    <source>
        <dbReference type="Proteomes" id="UP001223390"/>
    </source>
</evidence>
<dbReference type="EMBL" id="JASITI010000041">
    <property type="protein sequence ID" value="MDK9499262.1"/>
    <property type="molecule type" value="Genomic_DNA"/>
</dbReference>
<feature type="region of interest" description="Disordered" evidence="3">
    <location>
        <begin position="202"/>
        <end position="224"/>
    </location>
</feature>
<proteinExistence type="predicted"/>
<dbReference type="PANTHER" id="PTHR12350">
    <property type="entry name" value="HISTONE-LYSINE N-METHYLTRANSFERASE-RELATED"/>
    <property type="match status" value="1"/>
</dbReference>
<evidence type="ECO:0000256" key="2">
    <source>
        <dbReference type="ARBA" id="ARBA00022691"/>
    </source>
</evidence>
<keyword evidence="1" id="KW-0808">Transferase</keyword>